<evidence type="ECO:0000313" key="6">
    <source>
        <dbReference type="Proteomes" id="UP000280298"/>
    </source>
</evidence>
<dbReference type="PANTHER" id="PTHR24421">
    <property type="entry name" value="NITRATE/NITRITE SENSOR PROTEIN NARX-RELATED"/>
    <property type="match status" value="1"/>
</dbReference>
<dbReference type="InterPro" id="IPR011712">
    <property type="entry name" value="Sig_transdc_His_kin_sub3_dim/P"/>
</dbReference>
<dbReference type="Pfam" id="PF02518">
    <property type="entry name" value="HATPase_c"/>
    <property type="match status" value="1"/>
</dbReference>
<dbReference type="InterPro" id="IPR003594">
    <property type="entry name" value="HATPase_dom"/>
</dbReference>
<dbReference type="Pfam" id="PF07730">
    <property type="entry name" value="HisKA_3"/>
    <property type="match status" value="1"/>
</dbReference>
<dbReference type="GO" id="GO:0016020">
    <property type="term" value="C:membrane"/>
    <property type="evidence" value="ECO:0007669"/>
    <property type="project" value="InterPro"/>
</dbReference>
<dbReference type="KEGG" id="scya:EJ357_24805"/>
<keyword evidence="2" id="KW-0418">Kinase</keyword>
<organism evidence="5 6">
    <name type="scientific">Streptomyces cyaneochromogenes</name>
    <dbReference type="NCBI Taxonomy" id="2496836"/>
    <lineage>
        <taxon>Bacteria</taxon>
        <taxon>Bacillati</taxon>
        <taxon>Actinomycetota</taxon>
        <taxon>Actinomycetes</taxon>
        <taxon>Kitasatosporales</taxon>
        <taxon>Streptomycetaceae</taxon>
        <taxon>Streptomyces</taxon>
    </lineage>
</organism>
<accession>A0A3S9MAJ9</accession>
<dbReference type="Proteomes" id="UP000280298">
    <property type="component" value="Chromosome"/>
</dbReference>
<evidence type="ECO:0000256" key="1">
    <source>
        <dbReference type="ARBA" id="ARBA00022679"/>
    </source>
</evidence>
<dbReference type="CDD" id="cd16917">
    <property type="entry name" value="HATPase_UhpB-NarQ-NarX-like"/>
    <property type="match status" value="1"/>
</dbReference>
<dbReference type="OrthoDB" id="4069167at2"/>
<keyword evidence="6" id="KW-1185">Reference proteome</keyword>
<dbReference type="PANTHER" id="PTHR24421:SF61">
    <property type="entry name" value="OXYGEN SENSOR HISTIDINE KINASE NREB"/>
    <property type="match status" value="1"/>
</dbReference>
<dbReference type="SUPFAM" id="SSF55874">
    <property type="entry name" value="ATPase domain of HSP90 chaperone/DNA topoisomerase II/histidine kinase"/>
    <property type="match status" value="1"/>
</dbReference>
<evidence type="ECO:0000256" key="2">
    <source>
        <dbReference type="ARBA" id="ARBA00022777"/>
    </source>
</evidence>
<sequence>MGQIRKVRRRAETRFCRQSTLKALLLPAGWTCSTPGRRHTMIAVVRKQQRPPPPDELFELAAEYKEILALFDGAAAIRRVVETVPVQCGVDAAWVGEPHGTDSLVLRHTLNIRSPEVNGLVIPAGRGLGGQVLVERRPLWVRDYTRAATITHHFNPVVQAEDVGAMIAVPMVHGDRLLGVLYGANRFAASYDDRATQLFEQAGARAAAAAVVAERTRHAAEVAVHEERRRVALDLHDTVGAMLFTIGAGIRGLLAELPPGDTLHGRLSDLEQQAAEAAAALRGSLHALNAPPDRVALGVALRGDCRAFQERTGIVARLITVTELPPLPSAHVRALTDTAKEALLNVEKHARARSVVVSVFAASKGVTVQIADDGVGLPPAGRTREGLGVAAMSERLARVGGRLSMGRNEDGGATVQAWVPV</sequence>
<protein>
    <submittedName>
        <fullName evidence="5">GAF domain-containing protein</fullName>
    </submittedName>
</protein>
<dbReference type="SMART" id="SM00065">
    <property type="entry name" value="GAF"/>
    <property type="match status" value="1"/>
</dbReference>
<dbReference type="InterPro" id="IPR003018">
    <property type="entry name" value="GAF"/>
</dbReference>
<proteinExistence type="predicted"/>
<name>A0A3S9MAJ9_9ACTN</name>
<dbReference type="InterPro" id="IPR029016">
    <property type="entry name" value="GAF-like_dom_sf"/>
</dbReference>
<dbReference type="EMBL" id="CP034539">
    <property type="protein sequence ID" value="AZQ36282.1"/>
    <property type="molecule type" value="Genomic_DNA"/>
</dbReference>
<keyword evidence="3" id="KW-0902">Two-component regulatory system</keyword>
<gene>
    <name evidence="5" type="ORF">EJ357_24805</name>
</gene>
<evidence type="ECO:0000313" key="5">
    <source>
        <dbReference type="EMBL" id="AZQ36282.1"/>
    </source>
</evidence>
<dbReference type="AlphaFoldDB" id="A0A3S9MAJ9"/>
<dbReference type="GO" id="GO:0000155">
    <property type="term" value="F:phosphorelay sensor kinase activity"/>
    <property type="evidence" value="ECO:0007669"/>
    <property type="project" value="InterPro"/>
</dbReference>
<feature type="domain" description="GAF" evidence="4">
    <location>
        <begin position="72"/>
        <end position="220"/>
    </location>
</feature>
<reference evidence="5 6" key="1">
    <citation type="journal article" date="2019" name="Int. J. Syst. Evol. Microbiol.">
        <title>Streptomyces cyaneochromogenes sp. nov., a blue pigment-producing actinomycete from manganese-contaminated soil.</title>
        <authorList>
            <person name="Tang X."/>
            <person name="Zhao J."/>
            <person name="Li K."/>
            <person name="Chen Z."/>
            <person name="Sun Y."/>
            <person name="Gao J."/>
        </authorList>
    </citation>
    <scope>NUCLEOTIDE SEQUENCE [LARGE SCALE GENOMIC DNA]</scope>
    <source>
        <strain evidence="5 6">MK-45</strain>
    </source>
</reference>
<dbReference type="Gene3D" id="3.30.450.40">
    <property type="match status" value="1"/>
</dbReference>
<dbReference type="InterPro" id="IPR036890">
    <property type="entry name" value="HATPase_C_sf"/>
</dbReference>
<dbReference type="GO" id="GO:0046983">
    <property type="term" value="F:protein dimerization activity"/>
    <property type="evidence" value="ECO:0007669"/>
    <property type="project" value="InterPro"/>
</dbReference>
<evidence type="ECO:0000259" key="4">
    <source>
        <dbReference type="SMART" id="SM00065"/>
    </source>
</evidence>
<dbReference type="InterPro" id="IPR050482">
    <property type="entry name" value="Sensor_HK_TwoCompSys"/>
</dbReference>
<dbReference type="Pfam" id="PF01590">
    <property type="entry name" value="GAF"/>
    <property type="match status" value="1"/>
</dbReference>
<evidence type="ECO:0000256" key="3">
    <source>
        <dbReference type="ARBA" id="ARBA00023012"/>
    </source>
</evidence>
<dbReference type="SUPFAM" id="SSF55781">
    <property type="entry name" value="GAF domain-like"/>
    <property type="match status" value="1"/>
</dbReference>
<dbReference type="Gene3D" id="3.30.565.10">
    <property type="entry name" value="Histidine kinase-like ATPase, C-terminal domain"/>
    <property type="match status" value="1"/>
</dbReference>
<dbReference type="Gene3D" id="1.20.5.1930">
    <property type="match status" value="1"/>
</dbReference>
<keyword evidence="1" id="KW-0808">Transferase</keyword>